<accession>A0AAD9J4N4</accession>
<evidence type="ECO:0000256" key="1">
    <source>
        <dbReference type="SAM" id="MobiDB-lite"/>
    </source>
</evidence>
<feature type="compositionally biased region" description="Basic and acidic residues" evidence="1">
    <location>
        <begin position="153"/>
        <end position="163"/>
    </location>
</feature>
<feature type="transmembrane region" description="Helical" evidence="2">
    <location>
        <begin position="6"/>
        <end position="26"/>
    </location>
</feature>
<keyword evidence="2" id="KW-0812">Transmembrane</keyword>
<gene>
    <name evidence="3" type="ORF">LSH36_615g01054</name>
</gene>
<protein>
    <submittedName>
        <fullName evidence="3">Uncharacterized protein</fullName>
    </submittedName>
</protein>
<keyword evidence="4" id="KW-1185">Reference proteome</keyword>
<sequence>MFYPVFPLLVFYSVVMGLIGGIYRILMPVLVRDLFGVEKLSAGVGLCYLSLGTFILPMPTLLGYMKQVYGSYLPAMMLCGVLLMFSALLMFMMPFYQQCDRKRSKEFIIRQEPKTDGDPENISFTMVAENRESNSHGADAENAYHSGNPATEMTEKDIKNVKL</sequence>
<feature type="transmembrane region" description="Helical" evidence="2">
    <location>
        <begin position="71"/>
        <end position="96"/>
    </location>
</feature>
<reference evidence="3" key="1">
    <citation type="journal article" date="2023" name="Mol. Biol. Evol.">
        <title>Third-Generation Sequencing Reveals the Adaptive Role of the Epigenome in Three Deep-Sea Polychaetes.</title>
        <authorList>
            <person name="Perez M."/>
            <person name="Aroh O."/>
            <person name="Sun Y."/>
            <person name="Lan Y."/>
            <person name="Juniper S.K."/>
            <person name="Young C.R."/>
            <person name="Angers B."/>
            <person name="Qian P.Y."/>
        </authorList>
    </citation>
    <scope>NUCLEOTIDE SEQUENCE</scope>
    <source>
        <strain evidence="3">P08H-3</strain>
    </source>
</reference>
<evidence type="ECO:0000313" key="3">
    <source>
        <dbReference type="EMBL" id="KAK2146339.1"/>
    </source>
</evidence>
<dbReference type="InterPro" id="IPR036259">
    <property type="entry name" value="MFS_trans_sf"/>
</dbReference>
<keyword evidence="2" id="KW-1133">Transmembrane helix</keyword>
<name>A0AAD9J4N4_9ANNE</name>
<dbReference type="Proteomes" id="UP001208570">
    <property type="component" value="Unassembled WGS sequence"/>
</dbReference>
<dbReference type="EMBL" id="JAODUP010000615">
    <property type="protein sequence ID" value="KAK2146339.1"/>
    <property type="molecule type" value="Genomic_DNA"/>
</dbReference>
<evidence type="ECO:0000256" key="2">
    <source>
        <dbReference type="SAM" id="Phobius"/>
    </source>
</evidence>
<feature type="transmembrane region" description="Helical" evidence="2">
    <location>
        <begin position="46"/>
        <end position="65"/>
    </location>
</feature>
<dbReference type="Gene3D" id="1.20.1250.20">
    <property type="entry name" value="MFS general substrate transporter like domains"/>
    <property type="match status" value="1"/>
</dbReference>
<keyword evidence="2" id="KW-0472">Membrane</keyword>
<organism evidence="3 4">
    <name type="scientific">Paralvinella palmiformis</name>
    <dbReference type="NCBI Taxonomy" id="53620"/>
    <lineage>
        <taxon>Eukaryota</taxon>
        <taxon>Metazoa</taxon>
        <taxon>Spiralia</taxon>
        <taxon>Lophotrochozoa</taxon>
        <taxon>Annelida</taxon>
        <taxon>Polychaeta</taxon>
        <taxon>Sedentaria</taxon>
        <taxon>Canalipalpata</taxon>
        <taxon>Terebellida</taxon>
        <taxon>Terebelliformia</taxon>
        <taxon>Alvinellidae</taxon>
        <taxon>Paralvinella</taxon>
    </lineage>
</organism>
<comment type="caution">
    <text evidence="3">The sequence shown here is derived from an EMBL/GenBank/DDBJ whole genome shotgun (WGS) entry which is preliminary data.</text>
</comment>
<dbReference type="AlphaFoldDB" id="A0AAD9J4N4"/>
<feature type="region of interest" description="Disordered" evidence="1">
    <location>
        <begin position="134"/>
        <end position="163"/>
    </location>
</feature>
<evidence type="ECO:0000313" key="4">
    <source>
        <dbReference type="Proteomes" id="UP001208570"/>
    </source>
</evidence>
<dbReference type="SUPFAM" id="SSF103473">
    <property type="entry name" value="MFS general substrate transporter"/>
    <property type="match status" value="1"/>
</dbReference>
<proteinExistence type="predicted"/>